<protein>
    <submittedName>
        <fullName evidence="1">Uncharacterized protein</fullName>
    </submittedName>
</protein>
<proteinExistence type="predicted"/>
<dbReference type="AlphaFoldDB" id="A0A1R3IZK0"/>
<evidence type="ECO:0000313" key="1">
    <source>
        <dbReference type="EMBL" id="OMO87970.1"/>
    </source>
</evidence>
<gene>
    <name evidence="1" type="ORF">COLO4_20511</name>
</gene>
<keyword evidence="2" id="KW-1185">Reference proteome</keyword>
<comment type="caution">
    <text evidence="1">The sequence shown here is derived from an EMBL/GenBank/DDBJ whole genome shotgun (WGS) entry which is preliminary data.</text>
</comment>
<organism evidence="1 2">
    <name type="scientific">Corchorus olitorius</name>
    <dbReference type="NCBI Taxonomy" id="93759"/>
    <lineage>
        <taxon>Eukaryota</taxon>
        <taxon>Viridiplantae</taxon>
        <taxon>Streptophyta</taxon>
        <taxon>Embryophyta</taxon>
        <taxon>Tracheophyta</taxon>
        <taxon>Spermatophyta</taxon>
        <taxon>Magnoliopsida</taxon>
        <taxon>eudicotyledons</taxon>
        <taxon>Gunneridae</taxon>
        <taxon>Pentapetalae</taxon>
        <taxon>rosids</taxon>
        <taxon>malvids</taxon>
        <taxon>Malvales</taxon>
        <taxon>Malvaceae</taxon>
        <taxon>Grewioideae</taxon>
        <taxon>Apeibeae</taxon>
        <taxon>Corchorus</taxon>
    </lineage>
</organism>
<reference evidence="2" key="1">
    <citation type="submission" date="2013-09" db="EMBL/GenBank/DDBJ databases">
        <title>Corchorus olitorius genome sequencing.</title>
        <authorList>
            <person name="Alam M."/>
            <person name="Haque M.S."/>
            <person name="Islam M.S."/>
            <person name="Emdad E.M."/>
            <person name="Islam M.M."/>
            <person name="Ahmed B."/>
            <person name="Halim A."/>
            <person name="Hossen Q.M.M."/>
            <person name="Hossain M.Z."/>
            <person name="Ahmed R."/>
            <person name="Khan M.M."/>
            <person name="Islam R."/>
            <person name="Rashid M.M."/>
            <person name="Khan S.A."/>
            <person name="Rahman M.S."/>
            <person name="Alam M."/>
            <person name="Yahiya A.S."/>
            <person name="Khan M.S."/>
            <person name="Azam M.S."/>
            <person name="Haque T."/>
            <person name="Lashkar M.Z.H."/>
            <person name="Akhand A.I."/>
            <person name="Morshed G."/>
            <person name="Roy S."/>
            <person name="Uddin K.S."/>
            <person name="Rabeya T."/>
            <person name="Hossain A.S."/>
            <person name="Chowdhury A."/>
            <person name="Snigdha A.R."/>
            <person name="Mortoza M.S."/>
            <person name="Matin S.A."/>
            <person name="Hoque S.M.E."/>
            <person name="Islam M.K."/>
            <person name="Roy D.K."/>
            <person name="Haider R."/>
            <person name="Moosa M.M."/>
            <person name="Elias S.M."/>
            <person name="Hasan A.M."/>
            <person name="Jahan S."/>
            <person name="Shafiuddin M."/>
            <person name="Mahmood N."/>
            <person name="Shommy N.S."/>
        </authorList>
    </citation>
    <scope>NUCLEOTIDE SEQUENCE [LARGE SCALE GENOMIC DNA]</scope>
    <source>
        <strain evidence="2">cv. O-4</strain>
    </source>
</reference>
<name>A0A1R3IZK0_9ROSI</name>
<sequence>MEDDTDSGDRVPVGLDGVRVVESGSCSVGGDC</sequence>
<dbReference type="Proteomes" id="UP000187203">
    <property type="component" value="Unassembled WGS sequence"/>
</dbReference>
<accession>A0A1R3IZK0</accession>
<evidence type="ECO:0000313" key="2">
    <source>
        <dbReference type="Proteomes" id="UP000187203"/>
    </source>
</evidence>
<dbReference type="EMBL" id="AWUE01017213">
    <property type="protein sequence ID" value="OMO87970.1"/>
    <property type="molecule type" value="Genomic_DNA"/>
</dbReference>